<keyword evidence="8" id="KW-0378">Hydrolase</keyword>
<evidence type="ECO:0000256" key="8">
    <source>
        <dbReference type="ARBA" id="ARBA00022801"/>
    </source>
</evidence>
<dbReference type="GeneID" id="113395667"/>
<evidence type="ECO:0000256" key="4">
    <source>
        <dbReference type="ARBA" id="ARBA00022490"/>
    </source>
</evidence>
<dbReference type="Pfam" id="PF01868">
    <property type="entry name" value="RNase_P-MRP_p29"/>
    <property type="match status" value="1"/>
</dbReference>
<dbReference type="GO" id="GO:0000172">
    <property type="term" value="C:ribonuclease MRP complex"/>
    <property type="evidence" value="ECO:0007669"/>
    <property type="project" value="InterPro"/>
</dbReference>
<name>A0A8B8HW79_VANTA</name>
<comment type="function">
    <text evidence="1 10">Component of ribonuclease P, a ribonucleoprotein complex that generates mature tRNA molecules by cleaving their 5'-ends.</text>
</comment>
<dbReference type="PANTHER" id="PTHR13348:SF0">
    <property type="entry name" value="RIBONUCLEASE P PROTEIN SUBUNIT P29"/>
    <property type="match status" value="1"/>
</dbReference>
<dbReference type="InterPro" id="IPR036980">
    <property type="entry name" value="RNase_P/MRP_Rpp29_sf"/>
</dbReference>
<keyword evidence="11" id="KW-1185">Reference proteome</keyword>
<dbReference type="GO" id="GO:0004519">
    <property type="term" value="F:endonuclease activity"/>
    <property type="evidence" value="ECO:0007669"/>
    <property type="project" value="UniProtKB-KW"/>
</dbReference>
<evidence type="ECO:0000313" key="11">
    <source>
        <dbReference type="Proteomes" id="UP001652626"/>
    </source>
</evidence>
<accession>A0A8B8HW79</accession>
<evidence type="ECO:0000256" key="1">
    <source>
        <dbReference type="ARBA" id="ARBA00002435"/>
    </source>
</evidence>
<evidence type="ECO:0000256" key="2">
    <source>
        <dbReference type="ARBA" id="ARBA00006181"/>
    </source>
</evidence>
<dbReference type="GO" id="GO:0033204">
    <property type="term" value="F:ribonuclease P RNA binding"/>
    <property type="evidence" value="ECO:0007669"/>
    <property type="project" value="InterPro"/>
</dbReference>
<dbReference type="PANTHER" id="PTHR13348">
    <property type="entry name" value="RIBONUCLEASE P SUBUNIT P29"/>
    <property type="match status" value="1"/>
</dbReference>
<evidence type="ECO:0000256" key="6">
    <source>
        <dbReference type="ARBA" id="ARBA00022722"/>
    </source>
</evidence>
<dbReference type="GO" id="GO:0001682">
    <property type="term" value="P:tRNA 5'-leader removal"/>
    <property type="evidence" value="ECO:0007669"/>
    <property type="project" value="InterPro"/>
</dbReference>
<comment type="subcellular location">
    <subcellularLocation>
        <location evidence="10">Nucleus</location>
        <location evidence="10">Nucleolus</location>
    </subcellularLocation>
</comment>
<dbReference type="Gene3D" id="2.30.30.210">
    <property type="entry name" value="Ribonuclease P/MRP, subunit p29"/>
    <property type="match status" value="1"/>
</dbReference>
<dbReference type="Proteomes" id="UP001652626">
    <property type="component" value="Chromosome 21"/>
</dbReference>
<comment type="subunit">
    <text evidence="9">Component of nuclear RNase P and RNase MRP ribonucleoproteins. RNase P consists of a catalytic RNA moiety and 10 different protein chains; POP1, POP4, POP5, POP7, RPP14, RPP21, RPP25, RPP30, RPP38 and RPP40. Within the RNase P complex, POP1, POP7 and RPP25 form the 'finger' subcomplex, POP5, RPP14, RPP40 and homodimeric RPP30 form the 'palm' subcomplex, and RPP21, POP4 and RPP38 form the 'wrist' subcomplex. All subunits of the RNase P complex interact with the catalytic RNA. Several subunits of RNase P are also part of the RNase MRP complex. RNase MRP consists of a catalytic RNA moiety and about 8 protein subunits; POP1, POP7, RPP25, RPP30, RPP38, RPP40 and possibly also POP4 and POP5.</text>
</comment>
<reference evidence="12" key="1">
    <citation type="submission" date="2025-08" db="UniProtKB">
        <authorList>
            <consortium name="RefSeq"/>
        </authorList>
    </citation>
    <scope>IDENTIFICATION</scope>
    <source>
        <tissue evidence="12">Whole body</tissue>
    </source>
</reference>
<keyword evidence="4" id="KW-0963">Cytoplasm</keyword>
<dbReference type="AlphaFoldDB" id="A0A8B8HW79"/>
<dbReference type="InterPro" id="IPR002730">
    <property type="entry name" value="Rpp29/RNP1"/>
</dbReference>
<organism evidence="11 12">
    <name type="scientific">Vanessa tameamea</name>
    <name type="common">Kamehameha butterfly</name>
    <dbReference type="NCBI Taxonomy" id="334116"/>
    <lineage>
        <taxon>Eukaryota</taxon>
        <taxon>Metazoa</taxon>
        <taxon>Ecdysozoa</taxon>
        <taxon>Arthropoda</taxon>
        <taxon>Hexapoda</taxon>
        <taxon>Insecta</taxon>
        <taxon>Pterygota</taxon>
        <taxon>Neoptera</taxon>
        <taxon>Endopterygota</taxon>
        <taxon>Lepidoptera</taxon>
        <taxon>Glossata</taxon>
        <taxon>Ditrysia</taxon>
        <taxon>Papilionoidea</taxon>
        <taxon>Nymphalidae</taxon>
        <taxon>Nymphalinae</taxon>
        <taxon>Vanessa</taxon>
    </lineage>
</organism>
<keyword evidence="7" id="KW-0255">Endonuclease</keyword>
<evidence type="ECO:0000313" key="12">
    <source>
        <dbReference type="RefSeq" id="XP_026489109.1"/>
    </source>
</evidence>
<keyword evidence="6" id="KW-0540">Nuclease</keyword>
<dbReference type="RefSeq" id="XP_026489109.1">
    <property type="nucleotide sequence ID" value="XM_026633324.2"/>
</dbReference>
<dbReference type="SMART" id="SM00538">
    <property type="entry name" value="POP4"/>
    <property type="match status" value="1"/>
</dbReference>
<proteinExistence type="inferred from homology"/>
<keyword evidence="10" id="KW-0539">Nucleus</keyword>
<dbReference type="CTD" id="10775"/>
<dbReference type="GO" id="GO:0006364">
    <property type="term" value="P:rRNA processing"/>
    <property type="evidence" value="ECO:0007669"/>
    <property type="project" value="TreeGrafter"/>
</dbReference>
<comment type="similarity">
    <text evidence="2">Belongs to the eukaryotic/archaeal RNase P protein component 1 family.</text>
</comment>
<sequence>MSNLEIKDAASQSIVNFLKTHAPKYEGYSIETELKKDFLLAKRKSKDKKGKQKTKKSKILTRNEKKALGFYSIPRNSIQYNDMLALNKVWSEYISQLLELKEQIPDSKSSNWVQFTQSFYRADFHGAMMEVVRSKCPSYVGKKGICVMDTKNTFKIVSEDNIVTTIPKKCSVFNLFIKDIIICIFGKLLCARPAERSNKKVKSYLHPDL</sequence>
<dbReference type="GO" id="GO:0016787">
    <property type="term" value="F:hydrolase activity"/>
    <property type="evidence" value="ECO:0007669"/>
    <property type="project" value="UniProtKB-KW"/>
</dbReference>
<evidence type="ECO:0000256" key="10">
    <source>
        <dbReference type="PIRNR" id="PIRNR027081"/>
    </source>
</evidence>
<dbReference type="OrthoDB" id="124041at2759"/>
<evidence type="ECO:0000256" key="5">
    <source>
        <dbReference type="ARBA" id="ARBA00022694"/>
    </source>
</evidence>
<evidence type="ECO:0000256" key="7">
    <source>
        <dbReference type="ARBA" id="ARBA00022759"/>
    </source>
</evidence>
<keyword evidence="5 10" id="KW-0819">tRNA processing</keyword>
<dbReference type="GO" id="GO:0005730">
    <property type="term" value="C:nucleolus"/>
    <property type="evidence" value="ECO:0007669"/>
    <property type="project" value="UniProtKB-SubCell"/>
</dbReference>
<gene>
    <name evidence="12" type="primary">LOC113395667</name>
</gene>
<protein>
    <recommendedName>
        <fullName evidence="3 10">Ribonuclease P protein subunit p29</fullName>
    </recommendedName>
</protein>
<evidence type="ECO:0000256" key="3">
    <source>
        <dbReference type="ARBA" id="ARBA00016225"/>
    </source>
</evidence>
<dbReference type="SUPFAM" id="SSF101744">
    <property type="entry name" value="Rof/RNase P subunit-like"/>
    <property type="match status" value="1"/>
</dbReference>
<dbReference type="OMA" id="IPKSECV"/>
<dbReference type="PIRSF" id="PIRSF027081">
    <property type="entry name" value="RNase_P/MRP_p29_subunit"/>
    <property type="match status" value="1"/>
</dbReference>
<dbReference type="GO" id="GO:0030677">
    <property type="term" value="C:ribonuclease P complex"/>
    <property type="evidence" value="ECO:0007669"/>
    <property type="project" value="UniProtKB-UniRule"/>
</dbReference>
<dbReference type="HAMAP" id="MF_00754">
    <property type="entry name" value="RNase_P_1"/>
    <property type="match status" value="1"/>
</dbReference>
<dbReference type="InterPro" id="IPR023534">
    <property type="entry name" value="Rof/RNase_P-like"/>
</dbReference>
<dbReference type="InterPro" id="IPR023538">
    <property type="entry name" value="RNP1"/>
</dbReference>
<evidence type="ECO:0000256" key="9">
    <source>
        <dbReference type="ARBA" id="ARBA00046486"/>
    </source>
</evidence>
<dbReference type="InterPro" id="IPR016848">
    <property type="entry name" value="RNase_P/MRP_Rpp29-subunit"/>
</dbReference>